<evidence type="ECO:0000256" key="2">
    <source>
        <dbReference type="ARBA" id="ARBA00022801"/>
    </source>
</evidence>
<comment type="cofactor">
    <cofactor evidence="1">
        <name>Mg(2+)</name>
        <dbReference type="ChEBI" id="CHEBI:18420"/>
    </cofactor>
</comment>
<keyword evidence="2" id="KW-0378">Hydrolase</keyword>
<evidence type="ECO:0000256" key="1">
    <source>
        <dbReference type="ARBA" id="ARBA00001946"/>
    </source>
</evidence>
<evidence type="ECO:0000313" key="4">
    <source>
        <dbReference type="EMBL" id="PSK99368.1"/>
    </source>
</evidence>
<proteinExistence type="predicted"/>
<dbReference type="CDD" id="cd18877">
    <property type="entry name" value="NUDIX_Hydrolase"/>
    <property type="match status" value="1"/>
</dbReference>
<dbReference type="SUPFAM" id="SSF55811">
    <property type="entry name" value="Nudix"/>
    <property type="match status" value="1"/>
</dbReference>
<dbReference type="RefSeq" id="WP_106581794.1">
    <property type="nucleotide sequence ID" value="NZ_PYGA01000003.1"/>
</dbReference>
<dbReference type="Proteomes" id="UP000240542">
    <property type="component" value="Unassembled WGS sequence"/>
</dbReference>
<evidence type="ECO:0000259" key="3">
    <source>
        <dbReference type="PROSITE" id="PS51462"/>
    </source>
</evidence>
<dbReference type="Gene3D" id="3.90.79.10">
    <property type="entry name" value="Nucleoside Triphosphate Pyrophosphohydrolase"/>
    <property type="match status" value="1"/>
</dbReference>
<dbReference type="OrthoDB" id="3404294at2"/>
<keyword evidence="5" id="KW-1185">Reference proteome</keyword>
<evidence type="ECO:0000313" key="5">
    <source>
        <dbReference type="Proteomes" id="UP000240542"/>
    </source>
</evidence>
<name>A0A2P8DQA3_9ACTN</name>
<feature type="domain" description="Nudix hydrolase" evidence="3">
    <location>
        <begin position="20"/>
        <end position="154"/>
    </location>
</feature>
<accession>A0A2P8DQA3</accession>
<gene>
    <name evidence="4" type="ORF">CLV63_10391</name>
</gene>
<dbReference type="InterPro" id="IPR000086">
    <property type="entry name" value="NUDIX_hydrolase_dom"/>
</dbReference>
<organism evidence="4 5">
    <name type="scientific">Murinocardiopsis flavida</name>
    <dbReference type="NCBI Taxonomy" id="645275"/>
    <lineage>
        <taxon>Bacteria</taxon>
        <taxon>Bacillati</taxon>
        <taxon>Actinomycetota</taxon>
        <taxon>Actinomycetes</taxon>
        <taxon>Streptosporangiales</taxon>
        <taxon>Nocardiopsidaceae</taxon>
        <taxon>Murinocardiopsis</taxon>
    </lineage>
</organism>
<dbReference type="PANTHER" id="PTHR43046">
    <property type="entry name" value="GDP-MANNOSE MANNOSYL HYDROLASE"/>
    <property type="match status" value="1"/>
</dbReference>
<comment type="caution">
    <text evidence="4">The sequence shown here is derived from an EMBL/GenBank/DDBJ whole genome shotgun (WGS) entry which is preliminary data.</text>
</comment>
<dbReference type="InterPro" id="IPR015797">
    <property type="entry name" value="NUDIX_hydrolase-like_dom_sf"/>
</dbReference>
<sequence>MIRGDGDGWVELADGTRRWGLFGAAGLLLHAADAAGTGHVLLQHRALWSHMGGTWGVPGGARDSGESSLQAALREFGEEVAGPLDGALPSAVHRQDHTVWTYDTVFAQLPELRAYSRGNTESAEIRWVPVEKVPSLKLLPAFAATWPLLLSALDRRLVLVVDARGTTRDPAPLRDALAEAARTGIESALLPQVPRLMALHRWFPRVRLLVPRPGLAPAPGVEVAAGDAAPGPPAPEGTAELVLTDDPDLRAAHTERGAVGAPLGLLDTLIGAPRP</sequence>
<dbReference type="GO" id="GO:0016787">
    <property type="term" value="F:hydrolase activity"/>
    <property type="evidence" value="ECO:0007669"/>
    <property type="project" value="UniProtKB-KW"/>
</dbReference>
<dbReference type="AlphaFoldDB" id="A0A2P8DQA3"/>
<dbReference type="PANTHER" id="PTHR43046:SF2">
    <property type="entry name" value="8-OXO-DGTP DIPHOSPHATASE-RELATED"/>
    <property type="match status" value="1"/>
</dbReference>
<dbReference type="EMBL" id="PYGA01000003">
    <property type="protein sequence ID" value="PSK99368.1"/>
    <property type="molecule type" value="Genomic_DNA"/>
</dbReference>
<dbReference type="Pfam" id="PF00293">
    <property type="entry name" value="NUDIX"/>
    <property type="match status" value="1"/>
</dbReference>
<dbReference type="PROSITE" id="PS51462">
    <property type="entry name" value="NUDIX"/>
    <property type="match status" value="1"/>
</dbReference>
<reference evidence="4 5" key="1">
    <citation type="submission" date="2018-03" db="EMBL/GenBank/DDBJ databases">
        <title>Genomic Encyclopedia of Archaeal and Bacterial Type Strains, Phase II (KMG-II): from individual species to whole genera.</title>
        <authorList>
            <person name="Goeker M."/>
        </authorList>
    </citation>
    <scope>NUCLEOTIDE SEQUENCE [LARGE SCALE GENOMIC DNA]</scope>
    <source>
        <strain evidence="4 5">DSM 45312</strain>
    </source>
</reference>
<protein>
    <submittedName>
        <fullName evidence="4">ADP-ribose pyrophosphatase YjhB (NUDIX family)</fullName>
    </submittedName>
</protein>